<proteinExistence type="predicted"/>
<protein>
    <recommendedName>
        <fullName evidence="2">SHSP domain-containing protein</fullName>
    </recommendedName>
</protein>
<feature type="compositionally biased region" description="Polar residues" evidence="1">
    <location>
        <begin position="112"/>
        <end position="122"/>
    </location>
</feature>
<feature type="region of interest" description="Disordered" evidence="1">
    <location>
        <begin position="1"/>
        <end position="27"/>
    </location>
</feature>
<evidence type="ECO:0000256" key="1">
    <source>
        <dbReference type="SAM" id="MobiDB-lite"/>
    </source>
</evidence>
<dbReference type="Pfam" id="PF00011">
    <property type="entry name" value="HSP20"/>
    <property type="match status" value="1"/>
</dbReference>
<dbReference type="EMBL" id="CM002922">
    <property type="protein sequence ID" value="KGN66372.1"/>
    <property type="molecule type" value="Genomic_DNA"/>
</dbReference>
<reference evidence="3 4" key="4">
    <citation type="journal article" date="2011" name="BMC Genomics">
        <title>RNA-Seq improves annotation of protein-coding genes in the cucumber genome.</title>
        <authorList>
            <person name="Li Z."/>
            <person name="Zhang Z."/>
            <person name="Yan P."/>
            <person name="Huang S."/>
            <person name="Fei Z."/>
            <person name="Lin K."/>
        </authorList>
    </citation>
    <scope>NUCLEOTIDE SEQUENCE [LARGE SCALE GENOMIC DNA]</scope>
    <source>
        <strain evidence="4">cv. 9930</strain>
    </source>
</reference>
<name>A0A0A0LZR6_CUCSA</name>
<feature type="domain" description="SHSP" evidence="2">
    <location>
        <begin position="46"/>
        <end position="82"/>
    </location>
</feature>
<reference evidence="3 4" key="1">
    <citation type="journal article" date="2009" name="Nat. Genet.">
        <title>The genome of the cucumber, Cucumis sativus L.</title>
        <authorList>
            <person name="Huang S."/>
            <person name="Li R."/>
            <person name="Zhang Z."/>
            <person name="Li L."/>
            <person name="Gu X."/>
            <person name="Fan W."/>
            <person name="Lucas W.J."/>
            <person name="Wang X."/>
            <person name="Xie B."/>
            <person name="Ni P."/>
            <person name="Ren Y."/>
            <person name="Zhu H."/>
            <person name="Li J."/>
            <person name="Lin K."/>
            <person name="Jin W."/>
            <person name="Fei Z."/>
            <person name="Li G."/>
            <person name="Staub J."/>
            <person name="Kilian A."/>
            <person name="van der Vossen E.A."/>
            <person name="Wu Y."/>
            <person name="Guo J."/>
            <person name="He J."/>
            <person name="Jia Z."/>
            <person name="Ren Y."/>
            <person name="Tian G."/>
            <person name="Lu Y."/>
            <person name="Ruan J."/>
            <person name="Qian W."/>
            <person name="Wang M."/>
            <person name="Huang Q."/>
            <person name="Li B."/>
            <person name="Xuan Z."/>
            <person name="Cao J."/>
            <person name="Asan"/>
            <person name="Wu Z."/>
            <person name="Zhang J."/>
            <person name="Cai Q."/>
            <person name="Bai Y."/>
            <person name="Zhao B."/>
            <person name="Han Y."/>
            <person name="Li Y."/>
            <person name="Li X."/>
            <person name="Wang S."/>
            <person name="Shi Q."/>
            <person name="Liu S."/>
            <person name="Cho W.K."/>
            <person name="Kim J.Y."/>
            <person name="Xu Y."/>
            <person name="Heller-Uszynska K."/>
            <person name="Miao H."/>
            <person name="Cheng Z."/>
            <person name="Zhang S."/>
            <person name="Wu J."/>
            <person name="Yang Y."/>
            <person name="Kang H."/>
            <person name="Li M."/>
            <person name="Liang H."/>
            <person name="Ren X."/>
            <person name="Shi Z."/>
            <person name="Wen M."/>
            <person name="Jian M."/>
            <person name="Yang H."/>
            <person name="Zhang G."/>
            <person name="Yang Z."/>
            <person name="Chen R."/>
            <person name="Liu S."/>
            <person name="Li J."/>
            <person name="Ma L."/>
            <person name="Liu H."/>
            <person name="Zhou Y."/>
            <person name="Zhao J."/>
            <person name="Fang X."/>
            <person name="Li G."/>
            <person name="Fang L."/>
            <person name="Li Y."/>
            <person name="Liu D."/>
            <person name="Zheng H."/>
            <person name="Zhang Y."/>
            <person name="Qin N."/>
            <person name="Li Z."/>
            <person name="Yang G."/>
            <person name="Yang S."/>
            <person name="Bolund L."/>
            <person name="Kristiansen K."/>
            <person name="Zheng H."/>
            <person name="Li S."/>
            <person name="Zhang X."/>
            <person name="Yang H."/>
            <person name="Wang J."/>
            <person name="Sun R."/>
            <person name="Zhang B."/>
            <person name="Jiang S."/>
            <person name="Wang J."/>
            <person name="Du Y."/>
            <person name="Li S."/>
        </authorList>
    </citation>
    <scope>NUCLEOTIDE SEQUENCE [LARGE SCALE GENOMIC DNA]</scope>
    <source>
        <strain evidence="4">cv. 9930</strain>
    </source>
</reference>
<reference evidence="3 4" key="3">
    <citation type="journal article" date="2010" name="BMC Genomics">
        <title>Transcriptome sequencing and comparative analysis of cucumber flowers with different sex types.</title>
        <authorList>
            <person name="Guo S."/>
            <person name="Zheng Y."/>
            <person name="Joung J.G."/>
            <person name="Liu S."/>
            <person name="Zhang Z."/>
            <person name="Crasta O.R."/>
            <person name="Sobral B.W."/>
            <person name="Xu Y."/>
            <person name="Huang S."/>
            <person name="Fei Z."/>
        </authorList>
    </citation>
    <scope>NUCLEOTIDE SEQUENCE [LARGE SCALE GENOMIC DNA]</scope>
    <source>
        <strain evidence="4">cv. 9930</strain>
    </source>
</reference>
<evidence type="ECO:0000313" key="4">
    <source>
        <dbReference type="Proteomes" id="UP000029981"/>
    </source>
</evidence>
<dbReference type="CDD" id="cd06464">
    <property type="entry name" value="ACD_sHsps-like"/>
    <property type="match status" value="1"/>
</dbReference>
<keyword evidence="4" id="KW-1185">Reference proteome</keyword>
<feature type="compositionally biased region" description="Basic and acidic residues" evidence="1">
    <location>
        <begin position="251"/>
        <end position="266"/>
    </location>
</feature>
<evidence type="ECO:0000259" key="2">
    <source>
        <dbReference type="Pfam" id="PF00011"/>
    </source>
</evidence>
<dbReference type="SUPFAM" id="SSF49764">
    <property type="entry name" value="HSP20-like chaperones"/>
    <property type="match status" value="1"/>
</dbReference>
<organism evidence="3 4">
    <name type="scientific">Cucumis sativus</name>
    <name type="common">Cucumber</name>
    <dbReference type="NCBI Taxonomy" id="3659"/>
    <lineage>
        <taxon>Eukaryota</taxon>
        <taxon>Viridiplantae</taxon>
        <taxon>Streptophyta</taxon>
        <taxon>Embryophyta</taxon>
        <taxon>Tracheophyta</taxon>
        <taxon>Spermatophyta</taxon>
        <taxon>Magnoliopsida</taxon>
        <taxon>eudicotyledons</taxon>
        <taxon>Gunneridae</taxon>
        <taxon>Pentapetalae</taxon>
        <taxon>rosids</taxon>
        <taxon>fabids</taxon>
        <taxon>Cucurbitales</taxon>
        <taxon>Cucurbitaceae</taxon>
        <taxon>Benincaseae</taxon>
        <taxon>Cucumis</taxon>
    </lineage>
</organism>
<dbReference type="Proteomes" id="UP000029981">
    <property type="component" value="Chromosome 1"/>
</dbReference>
<feature type="compositionally biased region" description="Basic and acidic residues" evidence="1">
    <location>
        <begin position="212"/>
        <end position="235"/>
    </location>
</feature>
<feature type="compositionally biased region" description="Basic and acidic residues" evidence="1">
    <location>
        <begin position="134"/>
        <end position="143"/>
    </location>
</feature>
<sequence length="307" mass="34251">MKNPSNRRGRGNTKKASTEEITNPKEIPIWGLQFQKAALTNGKWLRFQKEIDIPDDADTDKISSKLEQGILYVKQPKKPSATSSNIPPSQNERDEPLKPAATEPTVAPPTVGSNAPESQSEPRSWIIIPAPDFRSFRNERADTPKPAATKSTVYPPTVRPNAPKSQNDRPKSQASGKQIPTPPKPEEATGAPARIPKSGETSSMGCGQPVEDLAKKEKTEDKGKIHTKLRDALEKTRRRRRLRRGKKKLEKRSEEMGEESGRLRRREGYKQVVDGVVKELRTNMVTLALGVILYLNLSKKGHTEEEL</sequence>
<feature type="region of interest" description="Disordered" evidence="1">
    <location>
        <begin position="71"/>
        <end position="266"/>
    </location>
</feature>
<dbReference type="GO" id="GO:0034605">
    <property type="term" value="P:cellular response to heat"/>
    <property type="evidence" value="ECO:0000318"/>
    <property type="project" value="GO_Central"/>
</dbReference>
<dbReference type="Gene3D" id="2.60.40.790">
    <property type="match status" value="1"/>
</dbReference>
<feature type="compositionally biased region" description="Polar residues" evidence="1">
    <location>
        <begin position="80"/>
        <end position="90"/>
    </location>
</feature>
<feature type="compositionally biased region" description="Basic residues" evidence="1">
    <location>
        <begin position="1"/>
        <end position="13"/>
    </location>
</feature>
<accession>A0A0A0LZR6</accession>
<reference evidence="3 4" key="2">
    <citation type="journal article" date="2009" name="PLoS ONE">
        <title>An integrated genetic and cytogenetic map of the cucumber genome.</title>
        <authorList>
            <person name="Ren Y."/>
            <person name="Zhang Z."/>
            <person name="Liu J."/>
            <person name="Staub J.E."/>
            <person name="Han Y."/>
            <person name="Cheng Z."/>
            <person name="Li X."/>
            <person name="Lu J."/>
            <person name="Miao H."/>
            <person name="Kang H."/>
            <person name="Xie B."/>
            <person name="Gu X."/>
            <person name="Wang X."/>
            <person name="Du Y."/>
            <person name="Jin W."/>
            <person name="Huang S."/>
        </authorList>
    </citation>
    <scope>NUCLEOTIDE SEQUENCE [LARGE SCALE GENOMIC DNA]</scope>
    <source>
        <strain evidence="4">cv. 9930</strain>
    </source>
</reference>
<feature type="compositionally biased region" description="Low complexity" evidence="1">
    <location>
        <begin position="99"/>
        <end position="111"/>
    </location>
</feature>
<dbReference type="AlphaFoldDB" id="A0A0A0LZR6"/>
<dbReference type="Gramene" id="KGN66372">
    <property type="protein sequence ID" value="KGN66372"/>
    <property type="gene ID" value="Csa_1G600120"/>
</dbReference>
<dbReference type="InterPro" id="IPR002068">
    <property type="entry name" value="A-crystallin/Hsp20_dom"/>
</dbReference>
<dbReference type="InterPro" id="IPR008978">
    <property type="entry name" value="HSP20-like_chaperone"/>
</dbReference>
<feature type="compositionally biased region" description="Basic residues" evidence="1">
    <location>
        <begin position="236"/>
        <end position="250"/>
    </location>
</feature>
<evidence type="ECO:0000313" key="3">
    <source>
        <dbReference type="EMBL" id="KGN66372.1"/>
    </source>
</evidence>
<gene>
    <name evidence="3" type="ORF">Csa_1G600120</name>
</gene>